<dbReference type="RefSeq" id="WP_244894367.1">
    <property type="nucleotide sequence ID" value="NZ_FTMN01000005.1"/>
</dbReference>
<feature type="transmembrane region" description="Helical" evidence="4">
    <location>
        <begin position="260"/>
        <end position="282"/>
    </location>
</feature>
<dbReference type="STRING" id="49186.SAMN05421647_105229"/>
<dbReference type="CDD" id="cd01948">
    <property type="entry name" value="EAL"/>
    <property type="match status" value="1"/>
</dbReference>
<proteinExistence type="predicted"/>
<dbReference type="PROSITE" id="PS50887">
    <property type="entry name" value="GGDEF"/>
    <property type="match status" value="1"/>
</dbReference>
<feature type="signal peptide" evidence="5">
    <location>
        <begin position="1"/>
        <end position="26"/>
    </location>
</feature>
<keyword evidence="4" id="KW-1133">Transmembrane helix</keyword>
<keyword evidence="10" id="KW-1185">Reference proteome</keyword>
<dbReference type="InterPro" id="IPR001633">
    <property type="entry name" value="EAL_dom"/>
</dbReference>
<keyword evidence="2" id="KW-0973">c-di-GMP</keyword>
<dbReference type="InterPro" id="IPR035919">
    <property type="entry name" value="EAL_sf"/>
</dbReference>
<dbReference type="Gene3D" id="3.30.450.20">
    <property type="entry name" value="PAS domain"/>
    <property type="match status" value="1"/>
</dbReference>
<name>A0A1N6TB07_9GAMM</name>
<dbReference type="EC" id="3.1.4.52" evidence="1"/>
<keyword evidence="4" id="KW-0472">Membrane</keyword>
<keyword evidence="3" id="KW-0175">Coiled coil</keyword>
<dbReference type="PROSITE" id="PS50112">
    <property type="entry name" value="PAS"/>
    <property type="match status" value="1"/>
</dbReference>
<feature type="domain" description="GGDEF" evidence="8">
    <location>
        <begin position="454"/>
        <end position="592"/>
    </location>
</feature>
<feature type="chain" id="PRO_5012929918" description="cyclic-guanylate-specific phosphodiesterase" evidence="5">
    <location>
        <begin position="27"/>
        <end position="861"/>
    </location>
</feature>
<dbReference type="PROSITE" id="PS50883">
    <property type="entry name" value="EAL"/>
    <property type="match status" value="1"/>
</dbReference>
<dbReference type="Gene3D" id="3.20.20.450">
    <property type="entry name" value="EAL domain"/>
    <property type="match status" value="1"/>
</dbReference>
<dbReference type="SUPFAM" id="SSF141868">
    <property type="entry name" value="EAL domain-like"/>
    <property type="match status" value="1"/>
</dbReference>
<dbReference type="NCBIfam" id="TIGR00254">
    <property type="entry name" value="GGDEF"/>
    <property type="match status" value="1"/>
</dbReference>
<dbReference type="EMBL" id="FTMN01000005">
    <property type="protein sequence ID" value="SIQ50550.1"/>
    <property type="molecule type" value="Genomic_DNA"/>
</dbReference>
<dbReference type="Gene3D" id="3.30.70.270">
    <property type="match status" value="1"/>
</dbReference>
<dbReference type="InterPro" id="IPR052155">
    <property type="entry name" value="Biofilm_reg_signaling"/>
</dbReference>
<dbReference type="FunFam" id="3.20.20.450:FF:000001">
    <property type="entry name" value="Cyclic di-GMP phosphodiesterase yahA"/>
    <property type="match status" value="1"/>
</dbReference>
<feature type="domain" description="PAS" evidence="6">
    <location>
        <begin position="296"/>
        <end position="366"/>
    </location>
</feature>
<evidence type="ECO:0000313" key="9">
    <source>
        <dbReference type="EMBL" id="SIQ50550.1"/>
    </source>
</evidence>
<dbReference type="SUPFAM" id="SSF53850">
    <property type="entry name" value="Periplasmic binding protein-like II"/>
    <property type="match status" value="1"/>
</dbReference>
<dbReference type="InterPro" id="IPR013656">
    <property type="entry name" value="PAS_4"/>
</dbReference>
<dbReference type="InterPro" id="IPR000014">
    <property type="entry name" value="PAS"/>
</dbReference>
<dbReference type="InterPro" id="IPR029787">
    <property type="entry name" value="Nucleotide_cyclase"/>
</dbReference>
<accession>A0A1N6TB07</accession>
<dbReference type="SMART" id="SM00052">
    <property type="entry name" value="EAL"/>
    <property type="match status" value="1"/>
</dbReference>
<dbReference type="PANTHER" id="PTHR44757:SF2">
    <property type="entry name" value="BIOFILM ARCHITECTURE MAINTENANCE PROTEIN MBAA"/>
    <property type="match status" value="1"/>
</dbReference>
<gene>
    <name evidence="9" type="ORF">SAMN05421647_105229</name>
</gene>
<keyword evidence="5" id="KW-0732">Signal</keyword>
<protein>
    <recommendedName>
        <fullName evidence="1">cyclic-guanylate-specific phosphodiesterase</fullName>
        <ecNumber evidence="1">3.1.4.52</ecNumber>
    </recommendedName>
</protein>
<evidence type="ECO:0000259" key="6">
    <source>
        <dbReference type="PROSITE" id="PS50112"/>
    </source>
</evidence>
<evidence type="ECO:0000256" key="5">
    <source>
        <dbReference type="SAM" id="SignalP"/>
    </source>
</evidence>
<dbReference type="SUPFAM" id="SSF55073">
    <property type="entry name" value="Nucleotide cyclase"/>
    <property type="match status" value="1"/>
</dbReference>
<evidence type="ECO:0000313" key="10">
    <source>
        <dbReference type="Proteomes" id="UP000186895"/>
    </source>
</evidence>
<dbReference type="GO" id="GO:0071111">
    <property type="term" value="F:cyclic-guanylate-specific phosphodiesterase activity"/>
    <property type="evidence" value="ECO:0007669"/>
    <property type="project" value="UniProtKB-EC"/>
</dbReference>
<dbReference type="NCBIfam" id="TIGR00229">
    <property type="entry name" value="sensory_box"/>
    <property type="match status" value="1"/>
</dbReference>
<feature type="domain" description="EAL" evidence="7">
    <location>
        <begin position="601"/>
        <end position="855"/>
    </location>
</feature>
<dbReference type="Pfam" id="PF00990">
    <property type="entry name" value="GGDEF"/>
    <property type="match status" value="1"/>
</dbReference>
<dbReference type="SMART" id="SM00062">
    <property type="entry name" value="PBPb"/>
    <property type="match status" value="1"/>
</dbReference>
<dbReference type="CDD" id="cd01949">
    <property type="entry name" value="GGDEF"/>
    <property type="match status" value="1"/>
</dbReference>
<dbReference type="InterPro" id="IPR043128">
    <property type="entry name" value="Rev_trsase/Diguanyl_cyclase"/>
</dbReference>
<dbReference type="SUPFAM" id="SSF55785">
    <property type="entry name" value="PYP-like sensor domain (PAS domain)"/>
    <property type="match status" value="1"/>
</dbReference>
<dbReference type="Gene3D" id="3.40.190.10">
    <property type="entry name" value="Periplasmic binding protein-like II"/>
    <property type="match status" value="2"/>
</dbReference>
<dbReference type="SMART" id="SM00267">
    <property type="entry name" value="GGDEF"/>
    <property type="match status" value="1"/>
</dbReference>
<reference evidence="9 10" key="1">
    <citation type="submission" date="2017-01" db="EMBL/GenBank/DDBJ databases">
        <authorList>
            <person name="Mah S.A."/>
            <person name="Swanson W.J."/>
            <person name="Moy G.W."/>
            <person name="Vacquier V.D."/>
        </authorList>
    </citation>
    <scope>NUCLEOTIDE SEQUENCE [LARGE SCALE GENOMIC DNA]</scope>
    <source>
        <strain evidence="9 10">DSM 7027</strain>
    </source>
</reference>
<evidence type="ECO:0000259" key="8">
    <source>
        <dbReference type="PROSITE" id="PS50887"/>
    </source>
</evidence>
<evidence type="ECO:0000256" key="1">
    <source>
        <dbReference type="ARBA" id="ARBA00012282"/>
    </source>
</evidence>
<dbReference type="InterPro" id="IPR035965">
    <property type="entry name" value="PAS-like_dom_sf"/>
</dbReference>
<dbReference type="Pfam" id="PF00563">
    <property type="entry name" value="EAL"/>
    <property type="match status" value="1"/>
</dbReference>
<feature type="coiled-coil region" evidence="3">
    <location>
        <begin position="511"/>
        <end position="538"/>
    </location>
</feature>
<sequence>MKTCLKRLMSGLICVLIPLASGQLRADETRLVRVGVYENPPKILLGPDGQPSGIFGELLRHIADEEDWQLEAVSCNWKACLQQLSEGQIDLLPDVARTPEREGWLGFHDIPALNSWSRAYADTEIESPLDLDGKRVALLAGSVQLSYLRGLAEGFEVKPIFVQVDSYPKAFAAVQQGEADVAFSNHFFGDYFAPDYGLEGTALIFQPSRLFFATPLAQNAELLSRIDHWLGVWREDKRSVYHDILSHWGEAGQAAELPRWLQALLAGAVLLLSMLVAFVFLLRIQVRSRTHILATREAQLEGVLAGVESCIFNKDVQLRYTYVNPFFCKTMGQTEAGLLGRTDADLFSAEEVEKIHSADRAVLLSGERSVCEEVVRLPGSQETRTFLSVRVPLKLADGRIWGLCGVSTDITETYRQQERIHQLAWYDSVTHLPNRQRLLQELAGAKQQAEDRKQDGAVLFIDLDHFRDLNDAQGYAAGDELLRQVAARLTDRVNERFTLARLGGDEFVLLVEGLEATREQAMNELQQLAQATLQALAEPFILKAQRHRCGGSIGISLFSDLHEDAEGLLRCAELAMNDAKSAGSNCFRFFDPSMQAQVQHRAELEAGIRVGMEQGQFELWYQPQYDRQQQLLGLEALVRWRHPEKGLISPADFIPVAEETGLIVPLGDQLLEQACQQLVHWQQHSQLNGVPVAVNISARQIHTADFAERVCAVLDRTGASANTLELEVTESMLVKDVEQTIDKMRRLRLRGVRFSLDDFGTGYSSLIFLKQLPLDKLKIDQGFVRDLLSDSNDAAIVKTVVALGQSMDLTVLAEGVETREHCDALAAMGCYEYQGYYFSKPLPPAELEARLAEQVVESGTL</sequence>
<dbReference type="Pfam" id="PF00497">
    <property type="entry name" value="SBP_bac_3"/>
    <property type="match status" value="1"/>
</dbReference>
<evidence type="ECO:0000256" key="4">
    <source>
        <dbReference type="SAM" id="Phobius"/>
    </source>
</evidence>
<dbReference type="InterPro" id="IPR001638">
    <property type="entry name" value="Solute-binding_3/MltF_N"/>
</dbReference>
<dbReference type="Pfam" id="PF08448">
    <property type="entry name" value="PAS_4"/>
    <property type="match status" value="1"/>
</dbReference>
<dbReference type="Proteomes" id="UP000186895">
    <property type="component" value="Unassembled WGS sequence"/>
</dbReference>
<organism evidence="9 10">
    <name type="scientific">Marinobacterium stanieri</name>
    <dbReference type="NCBI Taxonomy" id="49186"/>
    <lineage>
        <taxon>Bacteria</taxon>
        <taxon>Pseudomonadati</taxon>
        <taxon>Pseudomonadota</taxon>
        <taxon>Gammaproteobacteria</taxon>
        <taxon>Oceanospirillales</taxon>
        <taxon>Oceanospirillaceae</taxon>
        <taxon>Marinobacterium</taxon>
    </lineage>
</organism>
<dbReference type="PANTHER" id="PTHR44757">
    <property type="entry name" value="DIGUANYLATE CYCLASE DGCP"/>
    <property type="match status" value="1"/>
</dbReference>
<keyword evidence="4" id="KW-0812">Transmembrane</keyword>
<dbReference type="eggNOG" id="COG5001">
    <property type="taxonomic scope" value="Bacteria"/>
</dbReference>
<evidence type="ECO:0000256" key="2">
    <source>
        <dbReference type="ARBA" id="ARBA00022636"/>
    </source>
</evidence>
<evidence type="ECO:0000256" key="3">
    <source>
        <dbReference type="SAM" id="Coils"/>
    </source>
</evidence>
<evidence type="ECO:0000259" key="7">
    <source>
        <dbReference type="PROSITE" id="PS50883"/>
    </source>
</evidence>
<dbReference type="CDD" id="cd00130">
    <property type="entry name" value="PAS"/>
    <property type="match status" value="1"/>
</dbReference>
<dbReference type="AlphaFoldDB" id="A0A1N6TB07"/>
<dbReference type="InterPro" id="IPR000160">
    <property type="entry name" value="GGDEF_dom"/>
</dbReference>